<dbReference type="AlphaFoldDB" id="A0A074Z479"/>
<proteinExistence type="predicted"/>
<gene>
    <name evidence="1" type="ORF">T265_16290</name>
</gene>
<dbReference type="GeneID" id="20330455"/>
<organism evidence="1 2">
    <name type="scientific">Opisthorchis viverrini</name>
    <name type="common">Southeast Asian liver fluke</name>
    <dbReference type="NCBI Taxonomy" id="6198"/>
    <lineage>
        <taxon>Eukaryota</taxon>
        <taxon>Metazoa</taxon>
        <taxon>Spiralia</taxon>
        <taxon>Lophotrochozoa</taxon>
        <taxon>Platyhelminthes</taxon>
        <taxon>Trematoda</taxon>
        <taxon>Digenea</taxon>
        <taxon>Opisthorchiida</taxon>
        <taxon>Opisthorchiata</taxon>
        <taxon>Opisthorchiidae</taxon>
        <taxon>Opisthorchis</taxon>
    </lineage>
</organism>
<sequence length="114" mass="12957">MFPKDIRNVNSASKVHRSLTCNGRMRAQCCEVKNYAQLKLYFTCDCCLMAPPTLPDSKANCQRLTNMTRRALQAEGDGDRRYDDFNHTQNTNIKGTPVKLNTLTQNLRSGKKIT</sequence>
<evidence type="ECO:0000313" key="2">
    <source>
        <dbReference type="Proteomes" id="UP000054324"/>
    </source>
</evidence>
<evidence type="ECO:0000313" key="1">
    <source>
        <dbReference type="EMBL" id="KER18100.1"/>
    </source>
</evidence>
<dbReference type="CTD" id="20330455"/>
<reference evidence="1 2" key="1">
    <citation type="submission" date="2013-11" db="EMBL/GenBank/DDBJ databases">
        <title>Opisthorchis viverrini - life in the bile duct.</title>
        <authorList>
            <person name="Young N.D."/>
            <person name="Nagarajan N."/>
            <person name="Lin S.J."/>
            <person name="Korhonen P.K."/>
            <person name="Jex A.R."/>
            <person name="Hall R.S."/>
            <person name="Safavi-Hemami H."/>
            <person name="Kaewkong W."/>
            <person name="Bertrand D."/>
            <person name="Gao S."/>
            <person name="Seet Q."/>
            <person name="Wongkham S."/>
            <person name="Teh B.T."/>
            <person name="Wongkham C."/>
            <person name="Intapan P.M."/>
            <person name="Maleewong W."/>
            <person name="Yang X."/>
            <person name="Hu M."/>
            <person name="Wang Z."/>
            <person name="Hofmann A."/>
            <person name="Sternberg P.W."/>
            <person name="Tan P."/>
            <person name="Wang J."/>
            <person name="Gasser R.B."/>
        </authorList>
    </citation>
    <scope>NUCLEOTIDE SEQUENCE [LARGE SCALE GENOMIC DNA]</scope>
</reference>
<accession>A0A074Z479</accession>
<name>A0A074Z479_OPIVI</name>
<protein>
    <submittedName>
        <fullName evidence="1">Uncharacterized protein</fullName>
    </submittedName>
</protein>
<dbReference type="RefSeq" id="XP_009178153.1">
    <property type="nucleotide sequence ID" value="XM_009179889.1"/>
</dbReference>
<dbReference type="EMBL" id="KL611386">
    <property type="protein sequence ID" value="KER18100.1"/>
    <property type="molecule type" value="Genomic_DNA"/>
</dbReference>
<feature type="non-terminal residue" evidence="1">
    <location>
        <position position="114"/>
    </location>
</feature>
<keyword evidence="2" id="KW-1185">Reference proteome</keyword>
<dbReference type="Proteomes" id="UP000054324">
    <property type="component" value="Unassembled WGS sequence"/>
</dbReference>
<dbReference type="KEGG" id="ovi:T265_16290"/>